<feature type="compositionally biased region" description="Polar residues" evidence="1">
    <location>
        <begin position="320"/>
        <end position="341"/>
    </location>
</feature>
<keyword evidence="4" id="KW-1185">Reference proteome</keyword>
<sequence>MAACRNQAEKDSRHHDNFEKTTSSKPSTVSVIMEQWQTTLISYAALGAVGYTTYWYYTKDKRPRTDNRAARASEAKAENDARVARERRRREKSRAQSKKTDEPVFPLPQASQPESKEKSDDRAFAEMMSTARKGTKFGPSSNTQQARVKTFKQSAIGKAERLSGNSSSNGGEEEGSSTTSPILGATSAKNVTSGVDVSDMLEAPAPGPASLRITPSTKPEQPAKQKKEKKVQETESKKQRQQRQKKEAEREELAKAESVRREQLEKHLKAARDDERRRGERASNNGTVYASKPASNAWTSAPAVKPSESAPLLDTIQDGGVSNNSSDATTSPVSNATSTNWDRALPSEEEQMRRLMEQDDSSWTTVPKGRKGKKKANGINGDSDSKENTDPEPKTPEARQIEKPSYFPTNGIEKDADWSVV</sequence>
<feature type="transmembrane region" description="Helical" evidence="2">
    <location>
        <begin position="40"/>
        <end position="57"/>
    </location>
</feature>
<keyword evidence="2" id="KW-0812">Transmembrane</keyword>
<feature type="compositionally biased region" description="Basic residues" evidence="1">
    <location>
        <begin position="85"/>
        <end position="97"/>
    </location>
</feature>
<feature type="region of interest" description="Disordered" evidence="1">
    <location>
        <begin position="63"/>
        <end position="421"/>
    </location>
</feature>
<protein>
    <submittedName>
        <fullName evidence="3">Uncharacterized protein</fullName>
    </submittedName>
</protein>
<proteinExistence type="predicted"/>
<dbReference type="OrthoDB" id="4207724at2759"/>
<feature type="compositionally biased region" description="Low complexity" evidence="1">
    <location>
        <begin position="163"/>
        <end position="180"/>
    </location>
</feature>
<evidence type="ECO:0000256" key="2">
    <source>
        <dbReference type="SAM" id="Phobius"/>
    </source>
</evidence>
<feature type="compositionally biased region" description="Basic and acidic residues" evidence="1">
    <location>
        <begin position="221"/>
        <end position="281"/>
    </location>
</feature>
<organism evidence="3 4">
    <name type="scientific">Aulographum hederae CBS 113979</name>
    <dbReference type="NCBI Taxonomy" id="1176131"/>
    <lineage>
        <taxon>Eukaryota</taxon>
        <taxon>Fungi</taxon>
        <taxon>Dikarya</taxon>
        <taxon>Ascomycota</taxon>
        <taxon>Pezizomycotina</taxon>
        <taxon>Dothideomycetes</taxon>
        <taxon>Pleosporomycetidae</taxon>
        <taxon>Aulographales</taxon>
        <taxon>Aulographaceae</taxon>
    </lineage>
</organism>
<dbReference type="AlphaFoldDB" id="A0A6G1H810"/>
<feature type="compositionally biased region" description="Basic and acidic residues" evidence="1">
    <location>
        <begin position="63"/>
        <end position="84"/>
    </location>
</feature>
<feature type="compositionally biased region" description="Basic and acidic residues" evidence="1">
    <location>
        <begin position="383"/>
        <end position="402"/>
    </location>
</feature>
<keyword evidence="2" id="KW-1133">Transmembrane helix</keyword>
<keyword evidence="2" id="KW-0472">Membrane</keyword>
<evidence type="ECO:0000313" key="4">
    <source>
        <dbReference type="Proteomes" id="UP000800041"/>
    </source>
</evidence>
<feature type="compositionally biased region" description="Polar residues" evidence="1">
    <location>
        <begin position="138"/>
        <end position="153"/>
    </location>
</feature>
<evidence type="ECO:0000313" key="3">
    <source>
        <dbReference type="EMBL" id="KAF1989356.1"/>
    </source>
</evidence>
<reference evidence="3" key="1">
    <citation type="journal article" date="2020" name="Stud. Mycol.">
        <title>101 Dothideomycetes genomes: a test case for predicting lifestyles and emergence of pathogens.</title>
        <authorList>
            <person name="Haridas S."/>
            <person name="Albert R."/>
            <person name="Binder M."/>
            <person name="Bloem J."/>
            <person name="Labutti K."/>
            <person name="Salamov A."/>
            <person name="Andreopoulos B."/>
            <person name="Baker S."/>
            <person name="Barry K."/>
            <person name="Bills G."/>
            <person name="Bluhm B."/>
            <person name="Cannon C."/>
            <person name="Castanera R."/>
            <person name="Culley D."/>
            <person name="Daum C."/>
            <person name="Ezra D."/>
            <person name="Gonzalez J."/>
            <person name="Henrissat B."/>
            <person name="Kuo A."/>
            <person name="Liang C."/>
            <person name="Lipzen A."/>
            <person name="Lutzoni F."/>
            <person name="Magnuson J."/>
            <person name="Mondo S."/>
            <person name="Nolan M."/>
            <person name="Ohm R."/>
            <person name="Pangilinan J."/>
            <person name="Park H.-J."/>
            <person name="Ramirez L."/>
            <person name="Alfaro M."/>
            <person name="Sun H."/>
            <person name="Tritt A."/>
            <person name="Yoshinaga Y."/>
            <person name="Zwiers L.-H."/>
            <person name="Turgeon B."/>
            <person name="Goodwin S."/>
            <person name="Spatafora J."/>
            <person name="Crous P."/>
            <person name="Grigoriev I."/>
        </authorList>
    </citation>
    <scope>NUCLEOTIDE SEQUENCE</scope>
    <source>
        <strain evidence="3">CBS 113979</strain>
    </source>
</reference>
<dbReference type="Proteomes" id="UP000800041">
    <property type="component" value="Unassembled WGS sequence"/>
</dbReference>
<name>A0A6G1H810_9PEZI</name>
<feature type="compositionally biased region" description="Basic and acidic residues" evidence="1">
    <location>
        <begin position="412"/>
        <end position="421"/>
    </location>
</feature>
<dbReference type="EMBL" id="ML977145">
    <property type="protein sequence ID" value="KAF1989356.1"/>
    <property type="molecule type" value="Genomic_DNA"/>
</dbReference>
<feature type="compositionally biased region" description="Basic and acidic residues" evidence="1">
    <location>
        <begin position="7"/>
        <end position="19"/>
    </location>
</feature>
<feature type="compositionally biased region" description="Polar residues" evidence="1">
    <location>
        <begin position="283"/>
        <end position="299"/>
    </location>
</feature>
<feature type="compositionally biased region" description="Basic and acidic residues" evidence="1">
    <location>
        <begin position="114"/>
        <end position="124"/>
    </location>
</feature>
<accession>A0A6G1H810</accession>
<feature type="region of interest" description="Disordered" evidence="1">
    <location>
        <begin position="1"/>
        <end position="28"/>
    </location>
</feature>
<evidence type="ECO:0000256" key="1">
    <source>
        <dbReference type="SAM" id="MobiDB-lite"/>
    </source>
</evidence>
<gene>
    <name evidence="3" type="ORF">K402DRAFT_418636</name>
</gene>